<dbReference type="STRING" id="413882.AAW51_1056"/>
<dbReference type="PATRIC" id="fig|413882.6.peg.1113"/>
<dbReference type="NCBIfam" id="TIGR02098">
    <property type="entry name" value="MJ0042_CXXC"/>
    <property type="match status" value="1"/>
</dbReference>
<accession>A0A0G3BEJ0</accession>
<gene>
    <name evidence="4" type="ORF">AAW51_1056</name>
</gene>
<dbReference type="KEGG" id="pbh:AAW51_1056"/>
<name>A0A0G3BEJ0_9BURK</name>
<organism evidence="4 5">
    <name type="scientific">Caldimonas brevitalea</name>
    <dbReference type="NCBI Taxonomy" id="413882"/>
    <lineage>
        <taxon>Bacteria</taxon>
        <taxon>Pseudomonadati</taxon>
        <taxon>Pseudomonadota</taxon>
        <taxon>Betaproteobacteria</taxon>
        <taxon>Burkholderiales</taxon>
        <taxon>Sphaerotilaceae</taxon>
        <taxon>Caldimonas</taxon>
    </lineage>
</organism>
<dbReference type="Pfam" id="PF13719">
    <property type="entry name" value="Zn_ribbon_5"/>
    <property type="match status" value="1"/>
</dbReference>
<feature type="region of interest" description="Disordered" evidence="1">
    <location>
        <begin position="196"/>
        <end position="233"/>
    </location>
</feature>
<evidence type="ECO:0000313" key="5">
    <source>
        <dbReference type="Proteomes" id="UP000035352"/>
    </source>
</evidence>
<feature type="compositionally biased region" description="Pro residues" evidence="1">
    <location>
        <begin position="96"/>
        <end position="111"/>
    </location>
</feature>
<dbReference type="AlphaFoldDB" id="A0A0G3BEJ0"/>
<keyword evidence="2" id="KW-1133">Transmembrane helix</keyword>
<evidence type="ECO:0000313" key="4">
    <source>
        <dbReference type="EMBL" id="AKJ27747.1"/>
    </source>
</evidence>
<feature type="compositionally biased region" description="Basic residues" evidence="1">
    <location>
        <begin position="207"/>
        <end position="222"/>
    </location>
</feature>
<feature type="transmembrane region" description="Helical" evidence="2">
    <location>
        <begin position="252"/>
        <end position="271"/>
    </location>
</feature>
<reference evidence="4 5" key="1">
    <citation type="submission" date="2015-05" db="EMBL/GenBank/DDBJ databases">
        <authorList>
            <person name="Tang B."/>
            <person name="Yu Y."/>
        </authorList>
    </citation>
    <scope>NUCLEOTIDE SEQUENCE [LARGE SCALE GENOMIC DNA]</scope>
    <source>
        <strain evidence="4 5">DSM 7029</strain>
    </source>
</reference>
<protein>
    <submittedName>
        <fullName evidence="4">Transmembrane protein</fullName>
    </submittedName>
</protein>
<dbReference type="Pfam" id="PF11906">
    <property type="entry name" value="DUF3426"/>
    <property type="match status" value="1"/>
</dbReference>
<dbReference type="RefSeq" id="WP_047193757.1">
    <property type="nucleotide sequence ID" value="NZ_CP011371.1"/>
</dbReference>
<keyword evidence="5" id="KW-1185">Reference proteome</keyword>
<evidence type="ECO:0000256" key="1">
    <source>
        <dbReference type="SAM" id="MobiDB-lite"/>
    </source>
</evidence>
<keyword evidence="2 4" id="KW-0812">Transmembrane</keyword>
<proteinExistence type="predicted"/>
<evidence type="ECO:0000256" key="2">
    <source>
        <dbReference type="SAM" id="Phobius"/>
    </source>
</evidence>
<feature type="region of interest" description="Disordered" evidence="1">
    <location>
        <begin position="93"/>
        <end position="114"/>
    </location>
</feature>
<dbReference type="InterPro" id="IPR011723">
    <property type="entry name" value="Znf/thioredoxin_put"/>
</dbReference>
<dbReference type="InterPro" id="IPR021834">
    <property type="entry name" value="DUF3426"/>
</dbReference>
<feature type="domain" description="Zinc finger/thioredoxin putative" evidence="3">
    <location>
        <begin position="3"/>
        <end position="39"/>
    </location>
</feature>
<dbReference type="EMBL" id="CP011371">
    <property type="protein sequence ID" value="AKJ27747.1"/>
    <property type="molecule type" value="Genomic_DNA"/>
</dbReference>
<keyword evidence="2" id="KW-0472">Membrane</keyword>
<sequence>MSLATRCPACNTTFRVVQDQLKVSEGWVRCGRCNEVFNAIEGLFDLDREGTPSQPMPLPGRPEAVDSEYPAFQSTLSEPPPSVVPEPLEIAQEAPPTAPAPLPPPPGPTAPTAPVAAAAAAAAAFARNAPSPAEIAAEIDDNVAPTAYEVLDSSFLDRSTYGSVQPGDLDDGFADARFDSTHEALELESEAVAAGAPAWQPKTLGNARKKSHKPARSKKAAAARRPPEDPNAPEFLRKAEREAHWQSPRMRLGLSLFALLLGLTLVLQIALQWRDWLAVYRPALRPTLVQLCRVAGCTVGPLRRIDDVVVDSSSLARGSGPDAYRLSVLLRNRGPVALALPHIDLTLSDGNGDLVARRALAPRDFGVGDSIDAGAEVTLTLDLSTPGHRVAGFTVEAFYP</sequence>
<evidence type="ECO:0000259" key="3">
    <source>
        <dbReference type="Pfam" id="PF13719"/>
    </source>
</evidence>
<dbReference type="Proteomes" id="UP000035352">
    <property type="component" value="Chromosome"/>
</dbReference>